<reference evidence="8 9" key="1">
    <citation type="journal article" date="2016" name="Nat. Commun.">
        <title>Thousands of microbial genomes shed light on interconnected biogeochemical processes in an aquifer system.</title>
        <authorList>
            <person name="Anantharaman K."/>
            <person name="Brown C.T."/>
            <person name="Hug L.A."/>
            <person name="Sharon I."/>
            <person name="Castelle C.J."/>
            <person name="Probst A.J."/>
            <person name="Thomas B.C."/>
            <person name="Singh A."/>
            <person name="Wilkins M.J."/>
            <person name="Karaoz U."/>
            <person name="Brodie E.L."/>
            <person name="Williams K.H."/>
            <person name="Hubbard S.S."/>
            <person name="Banfield J.F."/>
        </authorList>
    </citation>
    <scope>NUCLEOTIDE SEQUENCE [LARGE SCALE GENOMIC DNA]</scope>
</reference>
<dbReference type="SMART" id="SM00729">
    <property type="entry name" value="Elp3"/>
    <property type="match status" value="1"/>
</dbReference>
<dbReference type="Proteomes" id="UP000177725">
    <property type="component" value="Unassembled WGS sequence"/>
</dbReference>
<dbReference type="SFLD" id="SFLDG01123">
    <property type="entry name" value="methyltransferase_(Class_B)"/>
    <property type="match status" value="1"/>
</dbReference>
<dbReference type="EMBL" id="MHMV01000011">
    <property type="protein sequence ID" value="OGZ34757.1"/>
    <property type="molecule type" value="Genomic_DNA"/>
</dbReference>
<feature type="domain" description="B12-binding" evidence="6">
    <location>
        <begin position="2"/>
        <end position="139"/>
    </location>
</feature>
<dbReference type="InterPro" id="IPR051198">
    <property type="entry name" value="BchE-like"/>
</dbReference>
<dbReference type="InterPro" id="IPR006158">
    <property type="entry name" value="Cobalamin-bd"/>
</dbReference>
<evidence type="ECO:0000313" key="8">
    <source>
        <dbReference type="EMBL" id="OGZ34757.1"/>
    </source>
</evidence>
<dbReference type="GO" id="GO:0005829">
    <property type="term" value="C:cytosol"/>
    <property type="evidence" value="ECO:0007669"/>
    <property type="project" value="TreeGrafter"/>
</dbReference>
<dbReference type="PANTHER" id="PTHR43409:SF16">
    <property type="entry name" value="SLR0320 PROTEIN"/>
    <property type="match status" value="1"/>
</dbReference>
<gene>
    <name evidence="8" type="ORF">A2174_02320</name>
</gene>
<dbReference type="InterPro" id="IPR058240">
    <property type="entry name" value="rSAM_sf"/>
</dbReference>
<dbReference type="SUPFAM" id="SSF102114">
    <property type="entry name" value="Radical SAM enzymes"/>
    <property type="match status" value="1"/>
</dbReference>
<dbReference type="GO" id="GO:0051539">
    <property type="term" value="F:4 iron, 4 sulfur cluster binding"/>
    <property type="evidence" value="ECO:0007669"/>
    <property type="project" value="UniProtKB-KW"/>
</dbReference>
<accession>A0A1G2FA52</accession>
<dbReference type="PROSITE" id="PS51332">
    <property type="entry name" value="B12_BINDING"/>
    <property type="match status" value="1"/>
</dbReference>
<dbReference type="InterPro" id="IPR036724">
    <property type="entry name" value="Cobalamin-bd_sf"/>
</dbReference>
<dbReference type="Gene3D" id="3.40.50.280">
    <property type="entry name" value="Cobalamin-binding domain"/>
    <property type="match status" value="1"/>
</dbReference>
<organism evidence="8 9">
    <name type="scientific">Candidatus Portnoybacteria bacterium RBG_13_41_18</name>
    <dbReference type="NCBI Taxonomy" id="1801991"/>
    <lineage>
        <taxon>Bacteria</taxon>
        <taxon>Candidatus Portnoyibacteriota</taxon>
    </lineage>
</organism>
<evidence type="ECO:0000256" key="1">
    <source>
        <dbReference type="ARBA" id="ARBA00001966"/>
    </source>
</evidence>
<dbReference type="GO" id="GO:0046872">
    <property type="term" value="F:metal ion binding"/>
    <property type="evidence" value="ECO:0007669"/>
    <property type="project" value="UniProtKB-KW"/>
</dbReference>
<comment type="caution">
    <text evidence="8">The sequence shown here is derived from an EMBL/GenBank/DDBJ whole genome shotgun (WGS) entry which is preliminary data.</text>
</comment>
<dbReference type="PANTHER" id="PTHR43409">
    <property type="entry name" value="ANAEROBIC MAGNESIUM-PROTOPORPHYRIN IX MONOMETHYL ESTER CYCLASE-RELATED"/>
    <property type="match status" value="1"/>
</dbReference>
<dbReference type="InterPro" id="IPR023404">
    <property type="entry name" value="rSAM_horseshoe"/>
</dbReference>
<dbReference type="Pfam" id="PF02310">
    <property type="entry name" value="B12-binding"/>
    <property type="match status" value="1"/>
</dbReference>
<keyword evidence="5" id="KW-0411">Iron-sulfur</keyword>
<dbReference type="Pfam" id="PF04055">
    <property type="entry name" value="Radical_SAM"/>
    <property type="match status" value="1"/>
</dbReference>
<evidence type="ECO:0000259" key="7">
    <source>
        <dbReference type="PROSITE" id="PS51918"/>
    </source>
</evidence>
<name>A0A1G2FA52_9BACT</name>
<dbReference type="SFLD" id="SFLDS00029">
    <property type="entry name" value="Radical_SAM"/>
    <property type="match status" value="1"/>
</dbReference>
<evidence type="ECO:0000256" key="4">
    <source>
        <dbReference type="ARBA" id="ARBA00023004"/>
    </source>
</evidence>
<comment type="cofactor">
    <cofactor evidence="1">
        <name>[4Fe-4S] cluster</name>
        <dbReference type="ChEBI" id="CHEBI:49883"/>
    </cofactor>
</comment>
<dbReference type="AlphaFoldDB" id="A0A1G2FA52"/>
<keyword evidence="4" id="KW-0408">Iron</keyword>
<keyword evidence="2" id="KW-0949">S-adenosyl-L-methionine</keyword>
<dbReference type="Gene3D" id="3.80.30.20">
    <property type="entry name" value="tm_1862 like domain"/>
    <property type="match status" value="1"/>
</dbReference>
<evidence type="ECO:0000256" key="2">
    <source>
        <dbReference type="ARBA" id="ARBA00022691"/>
    </source>
</evidence>
<dbReference type="GO" id="GO:0031419">
    <property type="term" value="F:cobalamin binding"/>
    <property type="evidence" value="ECO:0007669"/>
    <property type="project" value="InterPro"/>
</dbReference>
<evidence type="ECO:0000259" key="6">
    <source>
        <dbReference type="PROSITE" id="PS51332"/>
    </source>
</evidence>
<dbReference type="GO" id="GO:0003824">
    <property type="term" value="F:catalytic activity"/>
    <property type="evidence" value="ECO:0007669"/>
    <property type="project" value="InterPro"/>
</dbReference>
<dbReference type="CDD" id="cd01335">
    <property type="entry name" value="Radical_SAM"/>
    <property type="match status" value="1"/>
</dbReference>
<proteinExistence type="predicted"/>
<dbReference type="CDD" id="cd02068">
    <property type="entry name" value="radical_SAM_B12_BD"/>
    <property type="match status" value="1"/>
</dbReference>
<dbReference type="InterPro" id="IPR034466">
    <property type="entry name" value="Methyltransferase_Class_B"/>
</dbReference>
<evidence type="ECO:0000313" key="9">
    <source>
        <dbReference type="Proteomes" id="UP000177725"/>
    </source>
</evidence>
<feature type="domain" description="Radical SAM core" evidence="7">
    <location>
        <begin position="184"/>
        <end position="403"/>
    </location>
</feature>
<evidence type="ECO:0000256" key="3">
    <source>
        <dbReference type="ARBA" id="ARBA00022723"/>
    </source>
</evidence>
<dbReference type="SUPFAM" id="SSF52242">
    <property type="entry name" value="Cobalamin (vitamin B12)-binding domain"/>
    <property type="match status" value="1"/>
</dbReference>
<dbReference type="PROSITE" id="PS51918">
    <property type="entry name" value="RADICAL_SAM"/>
    <property type="match status" value="1"/>
</dbReference>
<keyword evidence="3" id="KW-0479">Metal-binding</keyword>
<sequence>MKRTLLVQSNYQLQKKTSAWGVTPPMGLAYIAAVLEKNNVPVKILDANALNLSSDEVVFEAKNWQADIIGVSVMTPGHDFAIDVVKKLPKNILSVVGGPQATALPDQLLKDGFKVVTRGEGEFTMLDLATGKKNEEISGISYLKNDQVVQNDSRALLDPNDLPFPARHLLINNGMDYPYYSGGTQYFPWARITSSRGCPYDCNYCNKLIFGRQMRFRTPENVMAEIDFLVEKYGIKEIMFSDDCFNFDIERAKRIFDAIAARDYKIHIRFSNGLRADKIDEEFLKKAKKAGCYYIAFGIESGSQEILNKIPKGITLDTIRKAVVMTKRAKIHVTGFFIIGLLWDTCETMQKTIDFAKELDLDVASFTIAVPYPGTRMWNIIKEQNGEIFLKKWQDFHHTAGRGTFCMPGMATPQEIENMYKMAHREYYFRLSYILRHASKFLSWRKFKLGTRGLKAILYTQKNKLDF</sequence>
<evidence type="ECO:0000256" key="5">
    <source>
        <dbReference type="ARBA" id="ARBA00023014"/>
    </source>
</evidence>
<protein>
    <submittedName>
        <fullName evidence="8">Uncharacterized protein</fullName>
    </submittedName>
</protein>
<dbReference type="SFLD" id="SFLDG01082">
    <property type="entry name" value="B12-binding_domain_containing"/>
    <property type="match status" value="1"/>
</dbReference>
<dbReference type="InterPro" id="IPR006638">
    <property type="entry name" value="Elp3/MiaA/NifB-like_rSAM"/>
</dbReference>
<dbReference type="InterPro" id="IPR007197">
    <property type="entry name" value="rSAM"/>
</dbReference>